<evidence type="ECO:0000313" key="1">
    <source>
        <dbReference type="EMBL" id="KAF3703260.1"/>
    </source>
</evidence>
<reference evidence="2" key="2">
    <citation type="submission" date="2019-02" db="EMBL/GenBank/DDBJ databases">
        <title>Opniocepnalus argus Var Kimnra genome.</title>
        <authorList>
            <person name="Zhou C."/>
            <person name="Xiao S."/>
        </authorList>
    </citation>
    <scope>NUCLEOTIDE SEQUENCE [LARGE SCALE GENOMIC DNA]</scope>
</reference>
<accession>A0A6G1QKN3</accession>
<gene>
    <name evidence="1" type="ORF">EXN66_Car018948</name>
</gene>
<evidence type="ECO:0000313" key="2">
    <source>
        <dbReference type="Proteomes" id="UP000503349"/>
    </source>
</evidence>
<sequence length="64" mass="7042">MGFQESANDYSTQSPYFVVLLHEKKNGGEVVLFTFVYVSFCQVVSAPLSEKVPIKKGLEAVITA</sequence>
<name>A0A6G1QKN3_CHAAH</name>
<organism evidence="1 2">
    <name type="scientific">Channa argus</name>
    <name type="common">Northern snakehead</name>
    <name type="synonym">Ophicephalus argus</name>
    <dbReference type="NCBI Taxonomy" id="215402"/>
    <lineage>
        <taxon>Eukaryota</taxon>
        <taxon>Metazoa</taxon>
        <taxon>Chordata</taxon>
        <taxon>Craniata</taxon>
        <taxon>Vertebrata</taxon>
        <taxon>Euteleostomi</taxon>
        <taxon>Actinopterygii</taxon>
        <taxon>Neopterygii</taxon>
        <taxon>Teleostei</taxon>
        <taxon>Neoteleostei</taxon>
        <taxon>Acanthomorphata</taxon>
        <taxon>Anabantaria</taxon>
        <taxon>Anabantiformes</taxon>
        <taxon>Channoidei</taxon>
        <taxon>Channidae</taxon>
        <taxon>Channa</taxon>
    </lineage>
</organism>
<keyword evidence="2" id="KW-1185">Reference proteome</keyword>
<dbReference type="Proteomes" id="UP000503349">
    <property type="component" value="Chromosome 18"/>
</dbReference>
<proteinExistence type="predicted"/>
<reference evidence="1 2" key="1">
    <citation type="submission" date="2019-02" db="EMBL/GenBank/DDBJ databases">
        <title>Opniocepnalus argus genome.</title>
        <authorList>
            <person name="Zhou C."/>
            <person name="Xiao S."/>
        </authorList>
    </citation>
    <scope>NUCLEOTIDE SEQUENCE [LARGE SCALE GENOMIC DNA]</scope>
    <source>
        <strain evidence="1">OARG1902GOOAL</strain>
        <tissue evidence="1">Muscle</tissue>
    </source>
</reference>
<dbReference type="EMBL" id="CM015729">
    <property type="protein sequence ID" value="KAF3703260.1"/>
    <property type="molecule type" value="Genomic_DNA"/>
</dbReference>
<protein>
    <submittedName>
        <fullName evidence="1">Uncharacterized protein</fullName>
    </submittedName>
</protein>
<dbReference type="AlphaFoldDB" id="A0A6G1QKN3"/>